<evidence type="ECO:0000259" key="10">
    <source>
        <dbReference type="Pfam" id="PF17406"/>
    </source>
</evidence>
<keyword evidence="3 5" id="KW-0694">RNA-binding</keyword>
<evidence type="ECO:0000259" key="7">
    <source>
        <dbReference type="Pfam" id="PF17403"/>
    </source>
</evidence>
<dbReference type="GO" id="GO:0032545">
    <property type="term" value="C:CURI complex"/>
    <property type="evidence" value="ECO:0007669"/>
    <property type="project" value="TreeGrafter"/>
</dbReference>
<dbReference type="GO" id="GO:0006364">
    <property type="term" value="P:rRNA processing"/>
    <property type="evidence" value="ECO:0007669"/>
    <property type="project" value="TreeGrafter"/>
</dbReference>
<dbReference type="InterPro" id="IPR035371">
    <property type="entry name" value="Nrap_D6"/>
</dbReference>
<evidence type="ECO:0000259" key="6">
    <source>
        <dbReference type="Pfam" id="PF03813"/>
    </source>
</evidence>
<name>A0AAW1RFV8_9CHLO</name>
<dbReference type="Pfam" id="PF17405">
    <property type="entry name" value="Nrap_D4"/>
    <property type="match status" value="1"/>
</dbReference>
<keyword evidence="13" id="KW-1185">Reference proteome</keyword>
<proteinExistence type="inferred from homology"/>
<dbReference type="GO" id="GO:0032040">
    <property type="term" value="C:small-subunit processome"/>
    <property type="evidence" value="ECO:0007669"/>
    <property type="project" value="TreeGrafter"/>
</dbReference>
<evidence type="ECO:0008006" key="14">
    <source>
        <dbReference type="Google" id="ProtNLM"/>
    </source>
</evidence>
<feature type="domain" description="Nrap protein" evidence="11">
    <location>
        <begin position="912"/>
        <end position="1002"/>
    </location>
</feature>
<evidence type="ECO:0000256" key="1">
    <source>
        <dbReference type="ARBA" id="ARBA00004604"/>
    </source>
</evidence>
<dbReference type="EMBL" id="JALJOU010000040">
    <property type="protein sequence ID" value="KAK9832639.1"/>
    <property type="molecule type" value="Genomic_DNA"/>
</dbReference>
<dbReference type="InterPro" id="IPR035367">
    <property type="entry name" value="Nrap_D2"/>
</dbReference>
<dbReference type="Pfam" id="PF17403">
    <property type="entry name" value="Nrap_D2"/>
    <property type="match status" value="1"/>
</dbReference>
<gene>
    <name evidence="12" type="ORF">WJX81_006336</name>
</gene>
<dbReference type="Gene3D" id="1.10.1410.10">
    <property type="match status" value="1"/>
</dbReference>
<dbReference type="AlphaFoldDB" id="A0AAW1RFV8"/>
<evidence type="ECO:0000313" key="12">
    <source>
        <dbReference type="EMBL" id="KAK9832639.1"/>
    </source>
</evidence>
<dbReference type="PANTHER" id="PTHR17972:SF0">
    <property type="entry name" value="NUCLEOLAR PROTEIN 6"/>
    <property type="match status" value="1"/>
</dbReference>
<dbReference type="InterPro" id="IPR035370">
    <property type="entry name" value="Nrap_D5"/>
</dbReference>
<comment type="caution">
    <text evidence="12">The sequence shown here is derived from an EMBL/GenBank/DDBJ whole genome shotgun (WGS) entry which is preliminary data.</text>
</comment>
<protein>
    <recommendedName>
        <fullName evidence="14">Nucleolar protein 6</fullName>
    </recommendedName>
</protein>
<comment type="similarity">
    <text evidence="2 5">Belongs to the NRAP family.</text>
</comment>
<evidence type="ECO:0000259" key="8">
    <source>
        <dbReference type="Pfam" id="PF17404"/>
    </source>
</evidence>
<sequence>MELQARELLAEVRVEYVREDALDALLELLRTVLARLPECTLEPNAADGFEAALGVPQKPLRFRPPARIEVVGSYALRAVARPRLAVDVAVEAPAACFDEKDQLNNRYFARRWRWLAALAAGLRRKAAFRTQRWEFLDGDIRRPVLVITPRAKKGVARSEFELRLLPCVAPGTFPAVRLAPDRNNLRTAVAETAAGAAPELLPTPHYNAAILRDMLLPVQHGVLARAAMQLPAFCDAALLLKVWVRAQGLEGEPDGVNGALLSLLTAHLAASGALVPGMSALQAARGVLAALAAPETFARGVFMTRCAECGLPPPPSRSAFRRAYEVAFVDASGWLNLAAHVSCSALAQARAAAARSVALLDRPLQALEVFRAVFLARLPRAAAYDAWWHVRVPEGVALPLGGDLPAWRVAEAHVEALATRALGSRVTAVRAFRRRLPTCADPAMAAPHPFDPSAHTILLAAQMDAAAALRAVDMGPAAEDPAAADFRAFWGDRAELRRFQDGAIAEAVVWEAGPASRHLIVDELLACALGRHLLCATVTGTAGLLDGVLAQQGASADQLASARRGAEAASAKLTRQLRGLSGVALRVLAVAPAAAALRHTAAFPPLPHPLAGGAGDDVSGVPRCLEPLELLVQLEGSGKWPDDAAAFAKARAALGCQLAEALAGSYGLRAVASEACVDVFADGFVFRLYLHSERDAALAARQKLAPVEPSGRVAGAVGLEPSVLAFPGYAQLQQRAQHHGFAAALAGNAPAFPGAAQLARRWVAAHMLSSQVAGEAVELLAAAAFTPEAGLPQPATRLAGFLRFLRILSGHPWRKRPLVVDPLGALGTQARRKIDAAHNAACTTGTGPAMALCMPLDPSGGAWTLPRPSLPVVLRLAALARRSLGALQEHVEGAALQDDAAAAAAAFAPALVDFDALLQLRREALPRAQSVLRAVPAAVAERRGAASMATELLVGADPVTALVAALEARFGAVATLCADACGGALLGVKWRPQARVPHPFDVWGFVP</sequence>
<evidence type="ECO:0000259" key="11">
    <source>
        <dbReference type="Pfam" id="PF17407"/>
    </source>
</evidence>
<dbReference type="InterPro" id="IPR035369">
    <property type="entry name" value="Nrap_D4"/>
</dbReference>
<dbReference type="Pfam" id="PF17404">
    <property type="entry name" value="Nrap_D3"/>
    <property type="match status" value="1"/>
</dbReference>
<evidence type="ECO:0000313" key="13">
    <source>
        <dbReference type="Proteomes" id="UP001445335"/>
    </source>
</evidence>
<feature type="domain" description="Nrap protein" evidence="7">
    <location>
        <begin position="232"/>
        <end position="376"/>
    </location>
</feature>
<evidence type="ECO:0000256" key="2">
    <source>
        <dbReference type="ARBA" id="ARBA00006674"/>
    </source>
</evidence>
<dbReference type="PANTHER" id="PTHR17972">
    <property type="entry name" value="NUCLEOLAR RNA-ASSOCIATED PROTEIN"/>
    <property type="match status" value="1"/>
</dbReference>
<dbReference type="InterPro" id="IPR005554">
    <property type="entry name" value="NOL6/Upt22"/>
</dbReference>
<dbReference type="GO" id="GO:0003723">
    <property type="term" value="F:RNA binding"/>
    <property type="evidence" value="ECO:0007669"/>
    <property type="project" value="UniProtKB-KW"/>
</dbReference>
<dbReference type="GO" id="GO:0034456">
    <property type="term" value="C:UTP-C complex"/>
    <property type="evidence" value="ECO:0007669"/>
    <property type="project" value="TreeGrafter"/>
</dbReference>
<dbReference type="Proteomes" id="UP001445335">
    <property type="component" value="Unassembled WGS sequence"/>
</dbReference>
<keyword evidence="4 5" id="KW-0539">Nucleus</keyword>
<dbReference type="Pfam" id="PF17407">
    <property type="entry name" value="Nrap_D6"/>
    <property type="match status" value="1"/>
</dbReference>
<evidence type="ECO:0000256" key="5">
    <source>
        <dbReference type="RuleBase" id="RU364032"/>
    </source>
</evidence>
<comment type="subcellular location">
    <subcellularLocation>
        <location evidence="1 5">Nucleus</location>
        <location evidence="1 5">Nucleolus</location>
    </subcellularLocation>
</comment>
<reference evidence="12 13" key="1">
    <citation type="journal article" date="2024" name="Nat. Commun.">
        <title>Phylogenomics reveals the evolutionary origins of lichenization in chlorophyte algae.</title>
        <authorList>
            <person name="Puginier C."/>
            <person name="Libourel C."/>
            <person name="Otte J."/>
            <person name="Skaloud P."/>
            <person name="Haon M."/>
            <person name="Grisel S."/>
            <person name="Petersen M."/>
            <person name="Berrin J.G."/>
            <person name="Delaux P.M."/>
            <person name="Dal Grande F."/>
            <person name="Keller J."/>
        </authorList>
    </citation>
    <scope>NUCLEOTIDE SEQUENCE [LARGE SCALE GENOMIC DNA]</scope>
    <source>
        <strain evidence="12 13">SAG 245.80</strain>
    </source>
</reference>
<evidence type="ECO:0000259" key="9">
    <source>
        <dbReference type="Pfam" id="PF17405"/>
    </source>
</evidence>
<dbReference type="InterPro" id="IPR035368">
    <property type="entry name" value="Nrap_D3"/>
</dbReference>
<dbReference type="GO" id="GO:0006409">
    <property type="term" value="P:tRNA export from nucleus"/>
    <property type="evidence" value="ECO:0007669"/>
    <property type="project" value="TreeGrafter"/>
</dbReference>
<evidence type="ECO:0000256" key="4">
    <source>
        <dbReference type="ARBA" id="ARBA00023242"/>
    </source>
</evidence>
<dbReference type="InterPro" id="IPR035082">
    <property type="entry name" value="Nrap_D1"/>
</dbReference>
<feature type="domain" description="Nrap protein" evidence="8">
    <location>
        <begin position="410"/>
        <end position="533"/>
    </location>
</feature>
<accession>A0AAW1RFV8</accession>
<evidence type="ECO:0000256" key="3">
    <source>
        <dbReference type="ARBA" id="ARBA00022884"/>
    </source>
</evidence>
<feature type="domain" description="Nrap protein" evidence="6">
    <location>
        <begin position="86"/>
        <end position="224"/>
    </location>
</feature>
<dbReference type="Pfam" id="PF17406">
    <property type="entry name" value="Nrap_D5"/>
    <property type="match status" value="1"/>
</dbReference>
<dbReference type="Pfam" id="PF03813">
    <property type="entry name" value="Nrap"/>
    <property type="match status" value="1"/>
</dbReference>
<organism evidence="12 13">
    <name type="scientific">Elliptochloris bilobata</name>
    <dbReference type="NCBI Taxonomy" id="381761"/>
    <lineage>
        <taxon>Eukaryota</taxon>
        <taxon>Viridiplantae</taxon>
        <taxon>Chlorophyta</taxon>
        <taxon>core chlorophytes</taxon>
        <taxon>Trebouxiophyceae</taxon>
        <taxon>Trebouxiophyceae incertae sedis</taxon>
        <taxon>Elliptochloris clade</taxon>
        <taxon>Elliptochloris</taxon>
    </lineage>
</organism>
<feature type="domain" description="Nrap protein" evidence="9">
    <location>
        <begin position="565"/>
        <end position="702"/>
    </location>
</feature>
<feature type="domain" description="Nrap protein" evidence="10">
    <location>
        <begin position="750"/>
        <end position="892"/>
    </location>
</feature>